<keyword evidence="4" id="KW-1185">Reference proteome</keyword>
<proteinExistence type="predicted"/>
<dbReference type="PANTHER" id="PTHR37312:SF1">
    <property type="entry name" value="MEMBRANE-BOUND ACYLTRANSFERASE YKRP-RELATED"/>
    <property type="match status" value="1"/>
</dbReference>
<name>A0A5M6IR60_9PROT</name>
<accession>A0A5M6IR60</accession>
<gene>
    <name evidence="3" type="ORF">F1189_17755</name>
</gene>
<feature type="transmembrane region" description="Helical" evidence="1">
    <location>
        <begin position="189"/>
        <end position="209"/>
    </location>
</feature>
<keyword evidence="3" id="KW-0808">Transferase</keyword>
<dbReference type="Pfam" id="PF01757">
    <property type="entry name" value="Acyl_transf_3"/>
    <property type="match status" value="1"/>
</dbReference>
<comment type="caution">
    <text evidence="3">The sequence shown here is derived from an EMBL/GenBank/DDBJ whole genome shotgun (WGS) entry which is preliminary data.</text>
</comment>
<feature type="transmembrane region" description="Helical" evidence="1">
    <location>
        <begin position="240"/>
        <end position="261"/>
    </location>
</feature>
<protein>
    <submittedName>
        <fullName evidence="3">Acyltransferase family protein</fullName>
    </submittedName>
</protein>
<organism evidence="3 4">
    <name type="scientific">Rhodovastum atsumiense</name>
    <dbReference type="NCBI Taxonomy" id="504468"/>
    <lineage>
        <taxon>Bacteria</taxon>
        <taxon>Pseudomonadati</taxon>
        <taxon>Pseudomonadota</taxon>
        <taxon>Alphaproteobacteria</taxon>
        <taxon>Acetobacterales</taxon>
        <taxon>Acetobacteraceae</taxon>
        <taxon>Rhodovastum</taxon>
    </lineage>
</organism>
<feature type="transmembrane region" description="Helical" evidence="1">
    <location>
        <begin position="164"/>
        <end position="182"/>
    </location>
</feature>
<feature type="transmembrane region" description="Helical" evidence="1">
    <location>
        <begin position="337"/>
        <end position="358"/>
    </location>
</feature>
<evidence type="ECO:0000259" key="2">
    <source>
        <dbReference type="Pfam" id="PF01757"/>
    </source>
</evidence>
<dbReference type="EMBL" id="VWPK01000028">
    <property type="protein sequence ID" value="KAA5610772.1"/>
    <property type="molecule type" value="Genomic_DNA"/>
</dbReference>
<dbReference type="InterPro" id="IPR052734">
    <property type="entry name" value="Nod_factor_acetyltransferase"/>
</dbReference>
<sequence>MLSMSDRTSSPPSIAALIRAVQLPRGLRAKGTPRVRLHELDRAKGMAILLVVLGHLVARDNPVGVTWYEPLRIAIYLFHMPLFMFLSGYLAFRMGTARVDLALWPRLVRRRAVRLLVPFLAFGLGTLLVKVVAAQVAPVDNLPTGFWVGLRDLLWDTSRSPATAVWFVFVLFVYSVITPLVLALPRGRLWLVLLAGVLYVLPVGPPFYLDRICTFFVFFVAGGLAAEAGRGWLRRIDAAWPFALAALAAVAVPVALGWIPFDWRVALWHFPYKWALLLAGLLSLPAIHGLARAMGRSAALEFLGRESFVIYLFNTLFIGATKAVLLTVLAWNATGFPIMAVALMAAGTFGPIALKGLVLRRIPVLARMTG</sequence>
<keyword evidence="3" id="KW-0012">Acyltransferase</keyword>
<reference evidence="3 4" key="1">
    <citation type="submission" date="2019-09" db="EMBL/GenBank/DDBJ databases">
        <title>Genome sequence of Rhodovastum atsumiense, a diverse member of the Acetobacteraceae family of non-sulfur purple photosynthetic bacteria.</title>
        <authorList>
            <person name="Meyer T."/>
            <person name="Kyndt J."/>
        </authorList>
    </citation>
    <scope>NUCLEOTIDE SEQUENCE [LARGE SCALE GENOMIC DNA]</scope>
    <source>
        <strain evidence="3 4">DSM 21279</strain>
    </source>
</reference>
<dbReference type="AlphaFoldDB" id="A0A5M6IR60"/>
<dbReference type="GO" id="GO:0016747">
    <property type="term" value="F:acyltransferase activity, transferring groups other than amino-acyl groups"/>
    <property type="evidence" value="ECO:0007669"/>
    <property type="project" value="InterPro"/>
</dbReference>
<feature type="transmembrane region" description="Helical" evidence="1">
    <location>
        <begin position="73"/>
        <end position="92"/>
    </location>
</feature>
<keyword evidence="1" id="KW-0812">Transmembrane</keyword>
<feature type="transmembrane region" description="Helical" evidence="1">
    <location>
        <begin position="215"/>
        <end position="233"/>
    </location>
</feature>
<evidence type="ECO:0000256" key="1">
    <source>
        <dbReference type="SAM" id="Phobius"/>
    </source>
</evidence>
<dbReference type="OrthoDB" id="9814956at2"/>
<evidence type="ECO:0000313" key="3">
    <source>
        <dbReference type="EMBL" id="KAA5610772.1"/>
    </source>
</evidence>
<feature type="transmembrane region" description="Helical" evidence="1">
    <location>
        <begin position="113"/>
        <end position="137"/>
    </location>
</feature>
<keyword evidence="1" id="KW-0472">Membrane</keyword>
<feature type="transmembrane region" description="Helical" evidence="1">
    <location>
        <begin position="308"/>
        <end position="331"/>
    </location>
</feature>
<feature type="transmembrane region" description="Helical" evidence="1">
    <location>
        <begin position="267"/>
        <end position="287"/>
    </location>
</feature>
<feature type="domain" description="Acyltransferase 3" evidence="2">
    <location>
        <begin position="38"/>
        <end position="354"/>
    </location>
</feature>
<dbReference type="PANTHER" id="PTHR37312">
    <property type="entry name" value="MEMBRANE-BOUND ACYLTRANSFERASE YKRP-RELATED"/>
    <property type="match status" value="1"/>
</dbReference>
<dbReference type="InterPro" id="IPR002656">
    <property type="entry name" value="Acyl_transf_3_dom"/>
</dbReference>
<dbReference type="Proteomes" id="UP000325255">
    <property type="component" value="Unassembled WGS sequence"/>
</dbReference>
<evidence type="ECO:0000313" key="4">
    <source>
        <dbReference type="Proteomes" id="UP000325255"/>
    </source>
</evidence>
<keyword evidence="1" id="KW-1133">Transmembrane helix</keyword>